<protein>
    <submittedName>
        <fullName evidence="1">Uncharacterized protein</fullName>
    </submittedName>
</protein>
<name>H2J4B8_MARPK</name>
<dbReference type="Proteomes" id="UP000007161">
    <property type="component" value="Chromosome"/>
</dbReference>
<dbReference type="HOGENOM" id="CLU_2396200_0_0_0"/>
<sequence length="93" mass="11098">MAKKIDALVYAYRYNSAITDYEDDPYYAEDAAYFREMAIKKLKKVTDPRIKKEVTKIIEETDQILKKERKNIIRILSGLSDMDKKELKYLERI</sequence>
<dbReference type="RefSeq" id="WP_014295845.1">
    <property type="nucleotide sequence ID" value="NC_016751.1"/>
</dbReference>
<reference evidence="2" key="2">
    <citation type="submission" date="2012-01" db="EMBL/GenBank/DDBJ databases">
        <title>Complete sequence of chromosome of Marinitoga piezophila KA3.</title>
        <authorList>
            <person name="Lucas S."/>
            <person name="Han J."/>
            <person name="Lapidus A."/>
            <person name="Cheng J.-F."/>
            <person name="Goodwin L."/>
            <person name="Pitluck S."/>
            <person name="Peters L."/>
            <person name="Mikhailova N."/>
            <person name="Teshima H."/>
            <person name="Detter J.C."/>
            <person name="Han C."/>
            <person name="Tapia R."/>
            <person name="Land M."/>
            <person name="Hauser L."/>
            <person name="Kyrpides N."/>
            <person name="Ivanova N."/>
            <person name="Pagani I."/>
            <person name="Jebbar M."/>
            <person name="Vannier P."/>
            <person name="Oger P."/>
            <person name="Cario A."/>
            <person name="Bartlett D."/>
            <person name="Noll K.M."/>
            <person name="Woyke T."/>
        </authorList>
    </citation>
    <scope>NUCLEOTIDE SEQUENCE [LARGE SCALE GENOMIC DNA]</scope>
    <source>
        <strain evidence="2">DSM 14283 / JCM 11233 / KA3</strain>
    </source>
</reference>
<evidence type="ECO:0000313" key="2">
    <source>
        <dbReference type="Proteomes" id="UP000007161"/>
    </source>
</evidence>
<keyword evidence="2" id="KW-1185">Reference proteome</keyword>
<evidence type="ECO:0000313" key="1">
    <source>
        <dbReference type="EMBL" id="AEX84773.1"/>
    </source>
</evidence>
<reference evidence="1 2" key="1">
    <citation type="journal article" date="2012" name="J. Bacteriol.">
        <title>Complete Genome Sequence of the Thermophilic, Piezophilic, Heterotrophic Bacterium Marinitoga piezophila KA3.</title>
        <authorList>
            <person name="Lucas S."/>
            <person name="Han J."/>
            <person name="Lapidus A."/>
            <person name="Cheng J.F."/>
            <person name="Goodwin L.A."/>
            <person name="Pitluck S."/>
            <person name="Peters L."/>
            <person name="Mikhailova N."/>
            <person name="Teshima H."/>
            <person name="Detter J.C."/>
            <person name="Han C."/>
            <person name="Tapia R."/>
            <person name="Land M."/>
            <person name="Hauser L."/>
            <person name="Kyrpides N.C."/>
            <person name="Ivanova N."/>
            <person name="Pagani I."/>
            <person name="Vannier P."/>
            <person name="Oger P."/>
            <person name="Bartlett D.H."/>
            <person name="Noll K.M."/>
            <person name="Woyke T."/>
            <person name="Jebbar M."/>
        </authorList>
    </citation>
    <scope>NUCLEOTIDE SEQUENCE [LARGE SCALE GENOMIC DNA]</scope>
    <source>
        <strain evidence="2">DSM 14283 / JCM 11233 / KA3</strain>
    </source>
</reference>
<organism evidence="1 2">
    <name type="scientific">Marinitoga piezophila (strain DSM 14283 / JCM 11233 / KA3)</name>
    <dbReference type="NCBI Taxonomy" id="443254"/>
    <lineage>
        <taxon>Bacteria</taxon>
        <taxon>Thermotogati</taxon>
        <taxon>Thermotogota</taxon>
        <taxon>Thermotogae</taxon>
        <taxon>Petrotogales</taxon>
        <taxon>Petrotogaceae</taxon>
        <taxon>Marinitoga</taxon>
    </lineage>
</organism>
<dbReference type="AlphaFoldDB" id="H2J4B8"/>
<dbReference type="STRING" id="443254.Marpi_0323"/>
<dbReference type="EMBL" id="CP003257">
    <property type="protein sequence ID" value="AEX84773.1"/>
    <property type="molecule type" value="Genomic_DNA"/>
</dbReference>
<gene>
    <name evidence="1" type="ordered locus">Marpi_0323</name>
</gene>
<proteinExistence type="predicted"/>
<accession>H2J4B8</accession>
<dbReference type="KEGG" id="mpz:Marpi_0323"/>
<dbReference type="OrthoDB" id="9928781at2"/>